<dbReference type="AlphaFoldDB" id="A0A8X6S106"/>
<comment type="caution">
    <text evidence="2">The sequence shown here is derived from an EMBL/GenBank/DDBJ whole genome shotgun (WGS) entry which is preliminary data.</text>
</comment>
<evidence type="ECO:0000313" key="3">
    <source>
        <dbReference type="Proteomes" id="UP000887159"/>
    </source>
</evidence>
<name>A0A8X6S106_TRICX</name>
<evidence type="ECO:0000256" key="1">
    <source>
        <dbReference type="SAM" id="MobiDB-lite"/>
    </source>
</evidence>
<reference evidence="2" key="1">
    <citation type="submission" date="2020-08" db="EMBL/GenBank/DDBJ databases">
        <title>Multicomponent nature underlies the extraordinary mechanical properties of spider dragline silk.</title>
        <authorList>
            <person name="Kono N."/>
            <person name="Nakamura H."/>
            <person name="Mori M."/>
            <person name="Yoshida Y."/>
            <person name="Ohtoshi R."/>
            <person name="Malay A.D."/>
            <person name="Moran D.A.P."/>
            <person name="Tomita M."/>
            <person name="Numata K."/>
            <person name="Arakawa K."/>
        </authorList>
    </citation>
    <scope>NUCLEOTIDE SEQUENCE</scope>
</reference>
<proteinExistence type="predicted"/>
<accession>A0A8X6S106</accession>
<dbReference type="EMBL" id="BMAU01021247">
    <property type="protein sequence ID" value="GFY04874.1"/>
    <property type="molecule type" value="Genomic_DNA"/>
</dbReference>
<evidence type="ECO:0000313" key="2">
    <source>
        <dbReference type="EMBL" id="GFY04874.1"/>
    </source>
</evidence>
<keyword evidence="3" id="KW-1185">Reference proteome</keyword>
<organism evidence="2 3">
    <name type="scientific">Trichonephila clavipes</name>
    <name type="common">Golden silk orbweaver</name>
    <name type="synonym">Nephila clavipes</name>
    <dbReference type="NCBI Taxonomy" id="2585209"/>
    <lineage>
        <taxon>Eukaryota</taxon>
        <taxon>Metazoa</taxon>
        <taxon>Ecdysozoa</taxon>
        <taxon>Arthropoda</taxon>
        <taxon>Chelicerata</taxon>
        <taxon>Arachnida</taxon>
        <taxon>Araneae</taxon>
        <taxon>Araneomorphae</taxon>
        <taxon>Entelegynae</taxon>
        <taxon>Araneoidea</taxon>
        <taxon>Nephilidae</taxon>
        <taxon>Trichonephila</taxon>
    </lineage>
</organism>
<dbReference type="Proteomes" id="UP000887159">
    <property type="component" value="Unassembled WGS sequence"/>
</dbReference>
<protein>
    <submittedName>
        <fullName evidence="2">Uncharacterized protein</fullName>
    </submittedName>
</protein>
<gene>
    <name evidence="2" type="primary">NCL1_46270</name>
    <name evidence="2" type="ORF">TNCV_2175301</name>
</gene>
<sequence length="104" mass="11884">MEAQLKNEESAPLIQGIENNVNDDASDQEKASIQLVPVRHELYIDAIGPLPIGPTRDKYILPDMSMSPRCQCQCRLPHPLCRRCYKFLEGSLLERSRLIEEAYL</sequence>
<feature type="region of interest" description="Disordered" evidence="1">
    <location>
        <begin position="1"/>
        <end position="28"/>
    </location>
</feature>